<reference evidence="2 3" key="1">
    <citation type="submission" date="2010-03" db="EMBL/GenBank/DDBJ databases">
        <title>The genome sequence of Ruminococcus obeum A2-162.</title>
        <authorList>
            <consortium name="metaHIT consortium -- http://www.metahit.eu/"/>
            <person name="Pajon A."/>
            <person name="Turner K."/>
            <person name="Parkhill J."/>
            <person name="Duncan S."/>
            <person name="Flint H."/>
        </authorList>
    </citation>
    <scope>NUCLEOTIDE SEQUENCE [LARGE SCALE GENOMIC DNA]</scope>
    <source>
        <strain evidence="2 3">A2-162</strain>
    </source>
</reference>
<proteinExistence type="predicted"/>
<accession>D4LST8</accession>
<dbReference type="Proteomes" id="UP000008955">
    <property type="component" value="Chromosome"/>
</dbReference>
<dbReference type="HOGENOM" id="CLU_2841096_0_0_9"/>
<organism evidence="2 3">
    <name type="scientific">Blautia obeum A2-162</name>
    <dbReference type="NCBI Taxonomy" id="657314"/>
    <lineage>
        <taxon>Bacteria</taxon>
        <taxon>Bacillati</taxon>
        <taxon>Bacillota</taxon>
        <taxon>Clostridia</taxon>
        <taxon>Lachnospirales</taxon>
        <taxon>Lachnospiraceae</taxon>
        <taxon>Blautia</taxon>
    </lineage>
</organism>
<dbReference type="EMBL" id="FP929054">
    <property type="protein sequence ID" value="CBL23846.1"/>
    <property type="molecule type" value="Genomic_DNA"/>
</dbReference>
<feature type="region of interest" description="Disordered" evidence="1">
    <location>
        <begin position="29"/>
        <end position="65"/>
    </location>
</feature>
<dbReference type="AlphaFoldDB" id="D4LST8"/>
<evidence type="ECO:0000313" key="3">
    <source>
        <dbReference type="Proteomes" id="UP000008955"/>
    </source>
</evidence>
<sequence>MNTPKNEQLVVDGNSFYEIDLQCVQKKQSQKHIRRNEHQEQNRQPQSADALPASLRYATQKRQRD</sequence>
<reference evidence="2 3" key="2">
    <citation type="submission" date="2010-03" db="EMBL/GenBank/DDBJ databases">
        <authorList>
            <person name="Pajon A."/>
        </authorList>
    </citation>
    <scope>NUCLEOTIDE SEQUENCE [LARGE SCALE GENOMIC DNA]</scope>
    <source>
        <strain evidence="2 3">A2-162</strain>
    </source>
</reference>
<evidence type="ECO:0000256" key="1">
    <source>
        <dbReference type="SAM" id="MobiDB-lite"/>
    </source>
</evidence>
<keyword evidence="3" id="KW-1185">Reference proteome</keyword>
<protein>
    <submittedName>
        <fullName evidence="2">Uncharacterized protein</fullName>
    </submittedName>
</protein>
<evidence type="ECO:0000313" key="2">
    <source>
        <dbReference type="EMBL" id="CBL23846.1"/>
    </source>
</evidence>
<gene>
    <name evidence="2" type="ORF">CK5_25430</name>
</gene>
<name>D4LST8_9FIRM</name>
<dbReference type="KEGG" id="rob:CK5_25430"/>